<gene>
    <name evidence="1" type="ORF">P43SY_007772</name>
</gene>
<comment type="caution">
    <text evidence="1">The sequence shown here is derived from an EMBL/GenBank/DDBJ whole genome shotgun (WGS) entry which is preliminary data.</text>
</comment>
<dbReference type="PANTHER" id="PTHR35506:SF1">
    <property type="entry name" value="OS02G0135600 PROTEIN"/>
    <property type="match status" value="1"/>
</dbReference>
<accession>A0AAD5LBJ2</accession>
<dbReference type="AlphaFoldDB" id="A0AAD5LBJ2"/>
<organism evidence="1 2">
    <name type="scientific">Pythium insidiosum</name>
    <name type="common">Pythiosis disease agent</name>
    <dbReference type="NCBI Taxonomy" id="114742"/>
    <lineage>
        <taxon>Eukaryota</taxon>
        <taxon>Sar</taxon>
        <taxon>Stramenopiles</taxon>
        <taxon>Oomycota</taxon>
        <taxon>Peronosporomycetes</taxon>
        <taxon>Pythiales</taxon>
        <taxon>Pythiaceae</taxon>
        <taxon>Pythium</taxon>
    </lineage>
</organism>
<sequence>MTTLASHVLVVFVDTQDAAPSELATALDEVTAQGCSGFLTLGDGNDASSHRSLCNLLAFEEKSSFAFPKLPITLFSTCKQAMSVVQDGGISNVHFLDAASAASTETRVRSLLQEAKHLVFLHVTEFEATNAWLSSVLRDAMRAESFVSIVRPAQQPHADSVVHPLRPRQSFDRHNGAYAARSSPPARLFFSHFHSDRTRRDAATSFTERSVALHGAYGAMDARIFLKELAFRLGFAPKYGA</sequence>
<dbReference type="Proteomes" id="UP001209570">
    <property type="component" value="Unassembled WGS sequence"/>
</dbReference>
<protein>
    <submittedName>
        <fullName evidence="1">Uncharacterized protein</fullName>
    </submittedName>
</protein>
<reference evidence="1" key="1">
    <citation type="submission" date="2021-12" db="EMBL/GenBank/DDBJ databases">
        <title>Prjna785345.</title>
        <authorList>
            <person name="Rujirawat T."/>
            <person name="Krajaejun T."/>
        </authorList>
    </citation>
    <scope>NUCLEOTIDE SEQUENCE</scope>
    <source>
        <strain evidence="1">Pi057C3</strain>
    </source>
</reference>
<dbReference type="PANTHER" id="PTHR35506">
    <property type="entry name" value="OS02G0135600 PROTEIN"/>
    <property type="match status" value="1"/>
</dbReference>
<proteinExistence type="predicted"/>
<evidence type="ECO:0000313" key="1">
    <source>
        <dbReference type="EMBL" id="KAJ0395447.1"/>
    </source>
</evidence>
<name>A0AAD5LBJ2_PYTIN</name>
<dbReference type="EMBL" id="JAKCXM010000345">
    <property type="protein sequence ID" value="KAJ0395447.1"/>
    <property type="molecule type" value="Genomic_DNA"/>
</dbReference>
<evidence type="ECO:0000313" key="2">
    <source>
        <dbReference type="Proteomes" id="UP001209570"/>
    </source>
</evidence>
<keyword evidence="2" id="KW-1185">Reference proteome</keyword>